<evidence type="ECO:0000256" key="1">
    <source>
        <dbReference type="SAM" id="Phobius"/>
    </source>
</evidence>
<dbReference type="OrthoDB" id="7428964at2"/>
<proteinExistence type="predicted"/>
<name>A0A437N9A7_9SPHN</name>
<dbReference type="AlphaFoldDB" id="A0A437N9A7"/>
<feature type="transmembrane region" description="Helical" evidence="1">
    <location>
        <begin position="20"/>
        <end position="41"/>
    </location>
</feature>
<accession>A0A437N9A7</accession>
<reference evidence="2 3" key="1">
    <citation type="submission" date="2019-01" db="EMBL/GenBank/DDBJ databases">
        <authorList>
            <person name="Chen W.-M."/>
        </authorList>
    </citation>
    <scope>NUCLEOTIDE SEQUENCE [LARGE SCALE GENOMIC DNA]</scope>
    <source>
        <strain evidence="2 3">FSY-9</strain>
    </source>
</reference>
<dbReference type="Proteomes" id="UP000282837">
    <property type="component" value="Unassembled WGS sequence"/>
</dbReference>
<dbReference type="SUPFAM" id="SSF81469">
    <property type="entry name" value="Bacterial aa3 type cytochrome c oxidase subunit IV"/>
    <property type="match status" value="1"/>
</dbReference>
<dbReference type="InterPro" id="IPR036596">
    <property type="entry name" value="Cyt-C_aa3_sf"/>
</dbReference>
<sequence>MAMANTQNIAAAKETYQGFIRLIKVATPIIALITMLVVYLLTR</sequence>
<keyword evidence="1" id="KW-0472">Membrane</keyword>
<protein>
    <submittedName>
        <fullName evidence="2">Aa3-type cytochrome c oxidase subunit IV</fullName>
    </submittedName>
</protein>
<evidence type="ECO:0000313" key="3">
    <source>
        <dbReference type="Proteomes" id="UP000282837"/>
    </source>
</evidence>
<keyword evidence="1" id="KW-0812">Transmembrane</keyword>
<keyword evidence="1" id="KW-1133">Transmembrane helix</keyword>
<dbReference type="EMBL" id="SACO01000003">
    <property type="protein sequence ID" value="RVU06497.1"/>
    <property type="molecule type" value="Genomic_DNA"/>
</dbReference>
<organism evidence="2 3">
    <name type="scientific">Novosphingobium umbonatum</name>
    <dbReference type="NCBI Taxonomy" id="1908524"/>
    <lineage>
        <taxon>Bacteria</taxon>
        <taxon>Pseudomonadati</taxon>
        <taxon>Pseudomonadota</taxon>
        <taxon>Alphaproteobacteria</taxon>
        <taxon>Sphingomonadales</taxon>
        <taxon>Sphingomonadaceae</taxon>
        <taxon>Novosphingobium</taxon>
    </lineage>
</organism>
<gene>
    <name evidence="2" type="ORF">EOE18_06055</name>
</gene>
<comment type="caution">
    <text evidence="2">The sequence shown here is derived from an EMBL/GenBank/DDBJ whole genome shotgun (WGS) entry which is preliminary data.</text>
</comment>
<evidence type="ECO:0000313" key="2">
    <source>
        <dbReference type="EMBL" id="RVU06497.1"/>
    </source>
</evidence>
<keyword evidence="3" id="KW-1185">Reference proteome</keyword>